<name>A0ABD2Z239_9GENT</name>
<evidence type="ECO:0000313" key="2">
    <source>
        <dbReference type="Proteomes" id="UP001630127"/>
    </source>
</evidence>
<gene>
    <name evidence="1" type="ORF">ACH5RR_024864</name>
</gene>
<proteinExistence type="predicted"/>
<organism evidence="1 2">
    <name type="scientific">Cinchona calisaya</name>
    <dbReference type="NCBI Taxonomy" id="153742"/>
    <lineage>
        <taxon>Eukaryota</taxon>
        <taxon>Viridiplantae</taxon>
        <taxon>Streptophyta</taxon>
        <taxon>Embryophyta</taxon>
        <taxon>Tracheophyta</taxon>
        <taxon>Spermatophyta</taxon>
        <taxon>Magnoliopsida</taxon>
        <taxon>eudicotyledons</taxon>
        <taxon>Gunneridae</taxon>
        <taxon>Pentapetalae</taxon>
        <taxon>asterids</taxon>
        <taxon>lamiids</taxon>
        <taxon>Gentianales</taxon>
        <taxon>Rubiaceae</taxon>
        <taxon>Cinchonoideae</taxon>
        <taxon>Cinchoneae</taxon>
        <taxon>Cinchona</taxon>
    </lineage>
</organism>
<evidence type="ECO:0000313" key="1">
    <source>
        <dbReference type="EMBL" id="KAL3512147.1"/>
    </source>
</evidence>
<comment type="caution">
    <text evidence="1">The sequence shown here is derived from an EMBL/GenBank/DDBJ whole genome shotgun (WGS) entry which is preliminary data.</text>
</comment>
<dbReference type="AlphaFoldDB" id="A0ABD2Z239"/>
<dbReference type="EMBL" id="JBJUIK010000011">
    <property type="protein sequence ID" value="KAL3512147.1"/>
    <property type="molecule type" value="Genomic_DNA"/>
</dbReference>
<sequence>MEDGRIDSEAREKELKKLTVAQKAEAAKLQVVVEKKLKRERNKTRHAFTQQEFVDESEHRSVMFLKLKKNENDAAPAGCAVSAVNEAVPVYLKFRGTINAKAEREKLKEKMEELQISS</sequence>
<accession>A0ABD2Z239</accession>
<keyword evidence="2" id="KW-1185">Reference proteome</keyword>
<dbReference type="Proteomes" id="UP001630127">
    <property type="component" value="Unassembled WGS sequence"/>
</dbReference>
<reference evidence="1 2" key="1">
    <citation type="submission" date="2024-11" db="EMBL/GenBank/DDBJ databases">
        <title>A near-complete genome assembly of Cinchona calisaya.</title>
        <authorList>
            <person name="Lian D.C."/>
            <person name="Zhao X.W."/>
            <person name="Wei L."/>
        </authorList>
    </citation>
    <scope>NUCLEOTIDE SEQUENCE [LARGE SCALE GENOMIC DNA]</scope>
    <source>
        <tissue evidence="1">Nenye</tissue>
    </source>
</reference>
<protein>
    <submittedName>
        <fullName evidence="1">Uncharacterized protein</fullName>
    </submittedName>
</protein>